<evidence type="ECO:0000256" key="2">
    <source>
        <dbReference type="ARBA" id="ARBA00006936"/>
    </source>
</evidence>
<comment type="cofactor">
    <cofactor evidence="1">
        <name>thiamine diphosphate</name>
        <dbReference type="ChEBI" id="CHEBI:58937"/>
    </cofactor>
</comment>
<dbReference type="InterPro" id="IPR011603">
    <property type="entry name" value="2oxoglutarate_DH_E1"/>
</dbReference>
<dbReference type="Proteomes" id="UP001473302">
    <property type="component" value="Unassembled WGS sequence"/>
</dbReference>
<dbReference type="PANTHER" id="PTHR23152">
    <property type="entry name" value="2-OXOGLUTARATE DEHYDROGENASE"/>
    <property type="match status" value="1"/>
</dbReference>
<dbReference type="CDD" id="cd02016">
    <property type="entry name" value="TPP_E1_OGDC_like"/>
    <property type="match status" value="1"/>
</dbReference>
<evidence type="ECO:0000256" key="6">
    <source>
        <dbReference type="ARBA" id="ARBA00037426"/>
    </source>
</evidence>
<dbReference type="EMBL" id="BAABUK010000009">
    <property type="protein sequence ID" value="GAA5811346.1"/>
    <property type="molecule type" value="Genomic_DNA"/>
</dbReference>
<dbReference type="NCBIfam" id="NF006914">
    <property type="entry name" value="PRK09404.1"/>
    <property type="match status" value="1"/>
</dbReference>
<evidence type="ECO:0000259" key="9">
    <source>
        <dbReference type="SMART" id="SM00861"/>
    </source>
</evidence>
<dbReference type="NCBIfam" id="NF008907">
    <property type="entry name" value="PRK12270.1"/>
    <property type="match status" value="1"/>
</dbReference>
<dbReference type="PIRSF" id="PIRSF000157">
    <property type="entry name" value="Oxoglu_dh_E1"/>
    <property type="match status" value="1"/>
</dbReference>
<dbReference type="InterPro" id="IPR005475">
    <property type="entry name" value="Transketolase-like_Pyr-bd"/>
</dbReference>
<gene>
    <name evidence="10" type="ORF">MFLAVUS_004779</name>
</gene>
<dbReference type="InterPro" id="IPR042179">
    <property type="entry name" value="KGD_C_sf"/>
</dbReference>
<proteinExistence type="inferred from homology"/>
<protein>
    <recommendedName>
        <fullName evidence="7">2-oxoglutarate dehydrogenase, mitochondrial</fullName>
        <ecNumber evidence="3">1.2.4.2</ecNumber>
    </recommendedName>
    <alternativeName>
        <fullName evidence="8">2-oxoglutarate dehydrogenase complex component E1</fullName>
    </alternativeName>
</protein>
<dbReference type="Gene3D" id="1.10.287.1150">
    <property type="entry name" value="TPP helical domain"/>
    <property type="match status" value="1"/>
</dbReference>
<feature type="domain" description="Transketolase-like pyrimidine-binding" evidence="9">
    <location>
        <begin position="812"/>
        <end position="1022"/>
    </location>
</feature>
<keyword evidence="4" id="KW-0560">Oxidoreductase</keyword>
<evidence type="ECO:0000256" key="3">
    <source>
        <dbReference type="ARBA" id="ARBA00012280"/>
    </source>
</evidence>
<dbReference type="InterPro" id="IPR031717">
    <property type="entry name" value="ODO-1/KGD_C"/>
</dbReference>
<dbReference type="SUPFAM" id="SSF52518">
    <property type="entry name" value="Thiamin diphosphate-binding fold (THDP-binding)"/>
    <property type="match status" value="2"/>
</dbReference>
<organism evidence="10 11">
    <name type="scientific">Mucor flavus</name>
    <dbReference type="NCBI Taxonomy" id="439312"/>
    <lineage>
        <taxon>Eukaryota</taxon>
        <taxon>Fungi</taxon>
        <taxon>Fungi incertae sedis</taxon>
        <taxon>Mucoromycota</taxon>
        <taxon>Mucoromycotina</taxon>
        <taxon>Mucoromycetes</taxon>
        <taxon>Mucorales</taxon>
        <taxon>Mucorineae</taxon>
        <taxon>Mucoraceae</taxon>
        <taxon>Mucor</taxon>
    </lineage>
</organism>
<evidence type="ECO:0000256" key="7">
    <source>
        <dbReference type="ARBA" id="ARBA00040267"/>
    </source>
</evidence>
<dbReference type="EC" id="1.2.4.2" evidence="3"/>
<dbReference type="Pfam" id="PF00676">
    <property type="entry name" value="E1_dh"/>
    <property type="match status" value="1"/>
</dbReference>
<keyword evidence="5" id="KW-0786">Thiamine pyrophosphate</keyword>
<name>A0ABP9YWW0_9FUNG</name>
<evidence type="ECO:0000256" key="5">
    <source>
        <dbReference type="ARBA" id="ARBA00023052"/>
    </source>
</evidence>
<evidence type="ECO:0000256" key="1">
    <source>
        <dbReference type="ARBA" id="ARBA00001964"/>
    </source>
</evidence>
<evidence type="ECO:0000313" key="10">
    <source>
        <dbReference type="EMBL" id="GAA5811346.1"/>
    </source>
</evidence>
<dbReference type="InterPro" id="IPR001017">
    <property type="entry name" value="DH_E1"/>
</dbReference>
<reference evidence="10 11" key="1">
    <citation type="submission" date="2024-04" db="EMBL/GenBank/DDBJ databases">
        <title>genome sequences of Mucor flavus KT1a and Helicostylum pulchrum KT1b strains isolated from the surface of a dry-aged beef.</title>
        <authorList>
            <person name="Toyotome T."/>
            <person name="Hosono M."/>
            <person name="Torimaru M."/>
            <person name="Fukuda K."/>
            <person name="Mikami N."/>
        </authorList>
    </citation>
    <scope>NUCLEOTIDE SEQUENCE [LARGE SCALE GENOMIC DNA]</scope>
    <source>
        <strain evidence="10 11">KT1a</strain>
    </source>
</reference>
<accession>A0ABP9YWW0</accession>
<comment type="similarity">
    <text evidence="2">Belongs to the alpha-ketoglutarate dehydrogenase family.</text>
</comment>
<dbReference type="Gene3D" id="3.40.50.11610">
    <property type="entry name" value="Multifunctional 2-oxoglutarate metabolism enzyme, C-terminal domain"/>
    <property type="match status" value="1"/>
</dbReference>
<dbReference type="Pfam" id="PF16870">
    <property type="entry name" value="OxoGdeHyase_C"/>
    <property type="match status" value="1"/>
</dbReference>
<comment type="function">
    <text evidence="6">The 2-oxoglutarate dehydrogenase complex catalyzes the overall conversion of 2-oxoglutarate to succinyl-CoA and CO(2). It contains multiple copies of three enzymatic components: 2-oxoglutarate dehydrogenase (E1), dihydrolipoamide succinyltransferase (E2) and lipoamide dehydrogenase (E3).</text>
</comment>
<keyword evidence="11" id="KW-1185">Reference proteome</keyword>
<dbReference type="InterPro" id="IPR032106">
    <property type="entry name" value="2-oxogl_dehyd_N"/>
</dbReference>
<sequence>MLLGSNYHFIYLGSYSVGPTNVSVTPSSFQILNDPVKTEIIVKEYRSRRSMHCYSKHDVFLKTGTSAKEMKNLIVEMRVLWLETEGVTYGMETEEEERVERKKDASERYDKTNAMVILFVRTHFPCNDTSLFRLWGDRDVEEKERITSVMEHVVLEALTTEACITLELAKDSWATNHLLSEALRNQAQRNKAAGRSHNITLFHTSRTNSNDGFLQGSSSNYIESMYEAWLHDPKSVHISWQVYFKNMKNGLPPSQAYTPPPTLMPSDSARLPEMPGGHLSAVSESSKQVIEHMKIQLLVRAYQVRGHHLANLDPLHIQHANIENLNPPELTYQYYGFTDKDLDRKFSLGPGILSALTKTQKELTLREIIAALKKMYCGSIGIEYVHIPDRAQCDWIRARVENPEPYKYSIQEKKRILDRLTWSDSFERFIASKYPSEKRFGLEGGESLIPGMKALIDRSVDLGVNSIVIGMPHRGRLNVLSNVVRKPNESIFCEFSGSAIPNEEGSGDVKYHLGMNYVRPTPSGKRVHLSLVANPSHLEAVDPVVLGKTKALQFYDKDNLGEHSMGILMHGDAAMAGQGVVYETMGFYDLPSYSTGGTIHIVVNNQIGFTTDPRFGRSTPYCTDIAKSINAPVFHVNGDDVEAVTFVMQLAADWRQTFHKDCVIDLVCYRKHGHNETDQPMFTQPLMYQAIAKMKPVTEKYEQQLKQEGALTDTEIKEQKKHVWELLEESYEASKTYKPSSREWLSSSWPGFKSPKELATEILPQYPTGVSSEVLETVSKAMTTLPENFTAHRNIIRILQARGKSLQSGKDIDWSTAEGLAWGSLLLENKHVRVSGQDVERGTFSQRHAVLHDQKSDVHATLLNNISPEQGILSISNSSLSEYGVLGFELGYSLVDPNSLVMWEAQFGDFANTAQVIVDQFLSSGEQKWLQRTGLVLSLPHGFDGQGPEHSSARIERYLQMCDENPHVYPSPEKLARQHQDCNMQVVYASTPAQYFHVLRRQICRDYRKPLILPFSKSLLRHPIARSSLSDMMGDTTFQLYIPEPHPDHLVSPEKITKHVYCSGQVYYALLKARDQNKMNDIAISRVEQLNPFPFQAIKEHADKYPNAETIWCQEEPLNMGSWQHVQPRLITALAETEHHVGTSPGYAGRPASASVATGNKKKHYQEEYSFLGQALIGYDTEPKGVESGIPVW</sequence>
<dbReference type="SMART" id="SM00861">
    <property type="entry name" value="Transket_pyr"/>
    <property type="match status" value="1"/>
</dbReference>
<dbReference type="Gene3D" id="3.40.50.970">
    <property type="match status" value="1"/>
</dbReference>
<evidence type="ECO:0000256" key="8">
    <source>
        <dbReference type="ARBA" id="ARBA00042984"/>
    </source>
</evidence>
<dbReference type="Pfam" id="PF16078">
    <property type="entry name" value="2-oxogl_dehyd_N"/>
    <property type="match status" value="1"/>
</dbReference>
<evidence type="ECO:0000256" key="4">
    <source>
        <dbReference type="ARBA" id="ARBA00023002"/>
    </source>
</evidence>
<dbReference type="Pfam" id="PF02779">
    <property type="entry name" value="Transket_pyr"/>
    <property type="match status" value="1"/>
</dbReference>
<dbReference type="NCBIfam" id="TIGR00239">
    <property type="entry name" value="2oxo_dh_E1"/>
    <property type="match status" value="1"/>
</dbReference>
<evidence type="ECO:0000313" key="11">
    <source>
        <dbReference type="Proteomes" id="UP001473302"/>
    </source>
</evidence>
<dbReference type="InterPro" id="IPR029061">
    <property type="entry name" value="THDP-binding"/>
</dbReference>
<dbReference type="Gene3D" id="3.40.50.12470">
    <property type="match status" value="1"/>
</dbReference>
<comment type="caution">
    <text evidence="10">The sequence shown here is derived from an EMBL/GenBank/DDBJ whole genome shotgun (WGS) entry which is preliminary data.</text>
</comment>
<dbReference type="PANTHER" id="PTHR23152:SF4">
    <property type="entry name" value="2-OXOADIPATE DEHYDROGENASE COMPLEX COMPONENT E1"/>
    <property type="match status" value="1"/>
</dbReference>